<comment type="caution">
    <text evidence="2">The sequence shown here is derived from an EMBL/GenBank/DDBJ whole genome shotgun (WGS) entry which is preliminary data.</text>
</comment>
<gene>
    <name evidence="2" type="ORF">PEVE_00027262</name>
</gene>
<name>A0ABN8SRL6_9CNID</name>
<evidence type="ECO:0000313" key="3">
    <source>
        <dbReference type="Proteomes" id="UP001159427"/>
    </source>
</evidence>
<sequence>MQEIKRIKRDPVPQFNKKSNEDQFKANKAVTETVEDAQAALRTKDLEKMKEALDRGMALHQERQKLILLADKSPYGWKTVLEYKHHDLADDEEDEKKIYRAESRAARAVKLSA</sequence>
<organism evidence="2 3">
    <name type="scientific">Porites evermanni</name>
    <dbReference type="NCBI Taxonomy" id="104178"/>
    <lineage>
        <taxon>Eukaryota</taxon>
        <taxon>Metazoa</taxon>
        <taxon>Cnidaria</taxon>
        <taxon>Anthozoa</taxon>
        <taxon>Hexacorallia</taxon>
        <taxon>Scleractinia</taxon>
        <taxon>Fungiina</taxon>
        <taxon>Poritidae</taxon>
        <taxon>Porites</taxon>
    </lineage>
</organism>
<evidence type="ECO:0000256" key="1">
    <source>
        <dbReference type="SAM" id="MobiDB-lite"/>
    </source>
</evidence>
<proteinExistence type="predicted"/>
<protein>
    <submittedName>
        <fullName evidence="2">Uncharacterized protein</fullName>
    </submittedName>
</protein>
<accession>A0ABN8SRL6</accession>
<dbReference type="EMBL" id="CALNXI010003733">
    <property type="protein sequence ID" value="CAH3194155.1"/>
    <property type="molecule type" value="Genomic_DNA"/>
</dbReference>
<dbReference type="Proteomes" id="UP001159427">
    <property type="component" value="Unassembled WGS sequence"/>
</dbReference>
<evidence type="ECO:0000313" key="2">
    <source>
        <dbReference type="EMBL" id="CAH3194155.1"/>
    </source>
</evidence>
<feature type="region of interest" description="Disordered" evidence="1">
    <location>
        <begin position="1"/>
        <end position="26"/>
    </location>
</feature>
<reference evidence="2 3" key="1">
    <citation type="submission" date="2022-05" db="EMBL/GenBank/DDBJ databases">
        <authorList>
            <consortium name="Genoscope - CEA"/>
            <person name="William W."/>
        </authorList>
    </citation>
    <scope>NUCLEOTIDE SEQUENCE [LARGE SCALE GENOMIC DNA]</scope>
</reference>
<keyword evidence="3" id="KW-1185">Reference proteome</keyword>